<dbReference type="Pfam" id="PF02470">
    <property type="entry name" value="MlaD"/>
    <property type="match status" value="2"/>
</dbReference>
<feature type="domain" description="Mce/MlaD" evidence="8">
    <location>
        <begin position="157"/>
        <end position="225"/>
    </location>
</feature>
<evidence type="ECO:0000256" key="1">
    <source>
        <dbReference type="ARBA" id="ARBA00004533"/>
    </source>
</evidence>
<evidence type="ECO:0000313" key="9">
    <source>
        <dbReference type="EMBL" id="MDW6093068.1"/>
    </source>
</evidence>
<dbReference type="EMBL" id="JAWRCP010000001">
    <property type="protein sequence ID" value="MDW6093068.1"/>
    <property type="molecule type" value="Genomic_DNA"/>
</dbReference>
<protein>
    <submittedName>
        <fullName evidence="9">Intermembrane transport protein PqiB</fullName>
    </submittedName>
</protein>
<dbReference type="PANTHER" id="PTHR30462:SF2">
    <property type="entry name" value="INTERMEMBRANE TRANSPORT PROTEIN PQIB"/>
    <property type="match status" value="1"/>
</dbReference>
<name>A0ABU4IW01_9VIBR</name>
<dbReference type="RefSeq" id="WP_038179742.1">
    <property type="nucleotide sequence ID" value="NZ_AP024903.1"/>
</dbReference>
<evidence type="ECO:0000256" key="5">
    <source>
        <dbReference type="ARBA" id="ARBA00022989"/>
    </source>
</evidence>
<proteinExistence type="predicted"/>
<feature type="transmembrane region" description="Helical" evidence="7">
    <location>
        <begin position="16"/>
        <end position="35"/>
    </location>
</feature>
<keyword evidence="6 7" id="KW-0472">Membrane</keyword>
<keyword evidence="2" id="KW-1003">Cell membrane</keyword>
<evidence type="ECO:0000256" key="4">
    <source>
        <dbReference type="ARBA" id="ARBA00022692"/>
    </source>
</evidence>
<evidence type="ECO:0000256" key="6">
    <source>
        <dbReference type="ARBA" id="ARBA00023136"/>
    </source>
</evidence>
<keyword evidence="5 7" id="KW-1133">Transmembrane helix</keyword>
<sequence length="554" mass="61362">MSHSSSATESAHRMHFNSIWFVPLIAAIVAGWMLIENWSRQGPEIIVVAENADGLVAGKTKVKAHNVDVGEVTDIQLSPDFNHAIIHIRMEQGSEAMLNSKSQFWVVKPRVGKEGISGLGTILSGAFINVNPGKNGEKRERFTMLKQPPLSTADNQGIRLTLYSTDNAKMEVGSPVHFRGFEVGYIENVDFDIKRKAITYHIFIKAPYDALVHSNVQFWMTPGLLIEGTAKGLEVRMDSLQTLFSGGISFGTTTDNQNSGTPVKDLTEFRLFSSKEAAANNRYDKYIDYIMLVQGSISGLLPGAPLEYNGVRLGTVEEVPYHGAGIETAGDIRMQSIPILVRLEPQRIASHLSDKMIDLDEWRKMFAQGFDRGMRATLTSSNLLTGAKVVSIMFVKDPQPVTDTTYHGYPVFPTVSNALASIQEKITVILDRLAALPMDKTVDQLNQTLVSADDTFKELHEASKNLKKLLSQEKTQAIPDRLVSTLETLNETLNDYQAQGAVGQNIQQSLDAIQRNLETLYPLLQDLRRQPNSIIFGKQSEQDIEPKVTKGSTK</sequence>
<reference evidence="9 10" key="1">
    <citation type="submission" date="2023-11" db="EMBL/GenBank/DDBJ databases">
        <title>Plant-associative lifestyle of Vibrio porteresiae and its evolutionary dynamics.</title>
        <authorList>
            <person name="Rameshkumar N."/>
            <person name="Kirti K."/>
        </authorList>
    </citation>
    <scope>NUCLEOTIDE SEQUENCE [LARGE SCALE GENOMIC DNA]</scope>
    <source>
        <strain evidence="9 10">MSSRF7</strain>
    </source>
</reference>
<feature type="domain" description="Mce/MlaD" evidence="8">
    <location>
        <begin position="42"/>
        <end position="133"/>
    </location>
</feature>
<keyword evidence="4 7" id="KW-0812">Transmembrane</keyword>
<dbReference type="PANTHER" id="PTHR30462">
    <property type="entry name" value="INTERMEMBRANE TRANSPORT PROTEIN PQIB-RELATED"/>
    <property type="match status" value="1"/>
</dbReference>
<keyword evidence="3" id="KW-0997">Cell inner membrane</keyword>
<dbReference type="InterPro" id="IPR051800">
    <property type="entry name" value="PqiA-PqiB_transport"/>
</dbReference>
<gene>
    <name evidence="9" type="primary">pqiB</name>
    <name evidence="9" type="ORF">SBX64_10945</name>
</gene>
<evidence type="ECO:0000313" key="10">
    <source>
        <dbReference type="Proteomes" id="UP001279860"/>
    </source>
</evidence>
<evidence type="ECO:0000256" key="7">
    <source>
        <dbReference type="SAM" id="Phobius"/>
    </source>
</evidence>
<evidence type="ECO:0000259" key="8">
    <source>
        <dbReference type="Pfam" id="PF02470"/>
    </source>
</evidence>
<accession>A0ABU4IW01</accession>
<dbReference type="InterPro" id="IPR003399">
    <property type="entry name" value="Mce/MlaD"/>
</dbReference>
<comment type="caution">
    <text evidence="9">The sequence shown here is derived from an EMBL/GenBank/DDBJ whole genome shotgun (WGS) entry which is preliminary data.</text>
</comment>
<evidence type="ECO:0000256" key="3">
    <source>
        <dbReference type="ARBA" id="ARBA00022519"/>
    </source>
</evidence>
<dbReference type="NCBIfam" id="NF008070">
    <property type="entry name" value="PRK10807.1"/>
    <property type="match status" value="1"/>
</dbReference>
<comment type="subcellular location">
    <subcellularLocation>
        <location evidence="1">Cell inner membrane</location>
    </subcellularLocation>
</comment>
<keyword evidence="10" id="KW-1185">Reference proteome</keyword>
<organism evidence="9 10">
    <name type="scientific">Vibrio rhizosphaerae</name>
    <dbReference type="NCBI Taxonomy" id="398736"/>
    <lineage>
        <taxon>Bacteria</taxon>
        <taxon>Pseudomonadati</taxon>
        <taxon>Pseudomonadota</taxon>
        <taxon>Gammaproteobacteria</taxon>
        <taxon>Vibrionales</taxon>
        <taxon>Vibrionaceae</taxon>
        <taxon>Vibrio</taxon>
    </lineage>
</organism>
<evidence type="ECO:0000256" key="2">
    <source>
        <dbReference type="ARBA" id="ARBA00022475"/>
    </source>
</evidence>
<dbReference type="Proteomes" id="UP001279860">
    <property type="component" value="Unassembled WGS sequence"/>
</dbReference>